<dbReference type="OrthoDB" id="77251at2759"/>
<evidence type="ECO:0000313" key="3">
    <source>
        <dbReference type="Proteomes" id="UP000030745"/>
    </source>
</evidence>
<keyword evidence="3" id="KW-1185">Reference proteome</keyword>
<dbReference type="GO" id="GO:0003779">
    <property type="term" value="F:actin binding"/>
    <property type="evidence" value="ECO:0007669"/>
    <property type="project" value="InterPro"/>
</dbReference>
<dbReference type="AlphaFoldDB" id="A0A067CBG2"/>
<evidence type="ECO:0000259" key="1">
    <source>
        <dbReference type="Pfam" id="PF08603"/>
    </source>
</evidence>
<dbReference type="Gene3D" id="2.160.20.70">
    <property type="match status" value="1"/>
</dbReference>
<organism evidence="2 3">
    <name type="scientific">Saprolegnia parasitica (strain CBS 223.65)</name>
    <dbReference type="NCBI Taxonomy" id="695850"/>
    <lineage>
        <taxon>Eukaryota</taxon>
        <taxon>Sar</taxon>
        <taxon>Stramenopiles</taxon>
        <taxon>Oomycota</taxon>
        <taxon>Saprolegniomycetes</taxon>
        <taxon>Saprolegniales</taxon>
        <taxon>Saprolegniaceae</taxon>
        <taxon>Saprolegnia</taxon>
    </lineage>
</organism>
<sequence>MLATNTLLASMQRRPAPVTFANASDAVLRVPPRTSGVFASNVARCSLTMDEKVTQVTVTASKEIDIAFVSVISSLELVRCRGVRVAFTGTCRTIVVDACDNVELTVPTQSPTVLHPEEFDVPRRHAKNYKVFYRLWFSLVATTLHYIWTNRNKIKFEAKTPFVMPVAGNETRELWLSCVRAWPRNDPKAPRDRIDAALQDIGLDPLSHGRQRRPALRRP</sequence>
<dbReference type="KEGG" id="spar:SPRG_22191"/>
<protein>
    <recommendedName>
        <fullName evidence="1">Adenylate cyclase-associated CAP C-terminal domain-containing protein</fullName>
    </recommendedName>
</protein>
<dbReference type="EMBL" id="KK583213">
    <property type="protein sequence ID" value="KDO28099.1"/>
    <property type="molecule type" value="Genomic_DNA"/>
</dbReference>
<evidence type="ECO:0000313" key="2">
    <source>
        <dbReference type="EMBL" id="KDO28099.1"/>
    </source>
</evidence>
<feature type="domain" description="Adenylate cyclase-associated CAP C-terminal" evidence="1">
    <location>
        <begin position="35"/>
        <end position="107"/>
    </location>
</feature>
<dbReference type="RefSeq" id="XP_012201281.1">
    <property type="nucleotide sequence ID" value="XM_012345891.1"/>
</dbReference>
<dbReference type="VEuPathDB" id="FungiDB:SPRG_22191"/>
<dbReference type="InterPro" id="IPR013912">
    <property type="entry name" value="Adenylate_cyclase-assoc_CAP_C"/>
</dbReference>
<dbReference type="InterPro" id="IPR036223">
    <property type="entry name" value="CAP_C_sf"/>
</dbReference>
<dbReference type="SUPFAM" id="SSF69340">
    <property type="entry name" value="C-terminal domain of adenylylcyclase associated protein"/>
    <property type="match status" value="1"/>
</dbReference>
<name>A0A067CBG2_SAPPC</name>
<reference evidence="2 3" key="1">
    <citation type="journal article" date="2013" name="PLoS Genet.">
        <title>Distinctive expansion of potential virulence genes in the genome of the oomycete fish pathogen Saprolegnia parasitica.</title>
        <authorList>
            <person name="Jiang R.H."/>
            <person name="de Bruijn I."/>
            <person name="Haas B.J."/>
            <person name="Belmonte R."/>
            <person name="Lobach L."/>
            <person name="Christie J."/>
            <person name="van den Ackerveken G."/>
            <person name="Bottin A."/>
            <person name="Bulone V."/>
            <person name="Diaz-Moreno S.M."/>
            <person name="Dumas B."/>
            <person name="Fan L."/>
            <person name="Gaulin E."/>
            <person name="Govers F."/>
            <person name="Grenville-Briggs L.J."/>
            <person name="Horner N.R."/>
            <person name="Levin J.Z."/>
            <person name="Mammella M."/>
            <person name="Meijer H.J."/>
            <person name="Morris P."/>
            <person name="Nusbaum C."/>
            <person name="Oome S."/>
            <person name="Phillips A.J."/>
            <person name="van Rooyen D."/>
            <person name="Rzeszutek E."/>
            <person name="Saraiva M."/>
            <person name="Secombes C.J."/>
            <person name="Seidl M.F."/>
            <person name="Snel B."/>
            <person name="Stassen J.H."/>
            <person name="Sykes S."/>
            <person name="Tripathy S."/>
            <person name="van den Berg H."/>
            <person name="Vega-Arreguin J.C."/>
            <person name="Wawra S."/>
            <person name="Young S.K."/>
            <person name="Zeng Q."/>
            <person name="Dieguez-Uribeondo J."/>
            <person name="Russ C."/>
            <person name="Tyler B.M."/>
            <person name="van West P."/>
        </authorList>
    </citation>
    <scope>NUCLEOTIDE SEQUENCE [LARGE SCALE GENOMIC DNA]</scope>
    <source>
        <strain evidence="2 3">CBS 223.65</strain>
    </source>
</reference>
<dbReference type="Proteomes" id="UP000030745">
    <property type="component" value="Unassembled WGS sequence"/>
</dbReference>
<dbReference type="GeneID" id="24142574"/>
<dbReference type="InterPro" id="IPR016098">
    <property type="entry name" value="CAP/MinC_C"/>
</dbReference>
<dbReference type="GO" id="GO:0007010">
    <property type="term" value="P:cytoskeleton organization"/>
    <property type="evidence" value="ECO:0007669"/>
    <property type="project" value="InterPro"/>
</dbReference>
<gene>
    <name evidence="2" type="ORF">SPRG_22191</name>
</gene>
<dbReference type="Pfam" id="PF08603">
    <property type="entry name" value="CAP_C"/>
    <property type="match status" value="1"/>
</dbReference>
<accession>A0A067CBG2</accession>
<proteinExistence type="predicted"/>